<gene>
    <name evidence="6" type="ORF">QO006_001711</name>
</gene>
<reference evidence="6 7" key="1">
    <citation type="submission" date="2023-07" db="EMBL/GenBank/DDBJ databases">
        <title>Genomic Encyclopedia of Type Strains, Phase IV (KMG-IV): sequencing the most valuable type-strain genomes for metagenomic binning, comparative biology and taxonomic classification.</title>
        <authorList>
            <person name="Goeker M."/>
        </authorList>
    </citation>
    <scope>NUCLEOTIDE SEQUENCE [LARGE SCALE GENOMIC DNA]</scope>
    <source>
        <strain evidence="6 7">NIO-1023</strain>
    </source>
</reference>
<dbReference type="SUPFAM" id="SSF54523">
    <property type="entry name" value="Pili subunits"/>
    <property type="match status" value="1"/>
</dbReference>
<evidence type="ECO:0000313" key="6">
    <source>
        <dbReference type="EMBL" id="MDP9764286.1"/>
    </source>
</evidence>
<dbReference type="InterPro" id="IPR045584">
    <property type="entry name" value="Pilin-like"/>
</dbReference>
<dbReference type="InterPro" id="IPR012902">
    <property type="entry name" value="N_methyl_site"/>
</dbReference>
<evidence type="ECO:0000256" key="5">
    <source>
        <dbReference type="SAM" id="Phobius"/>
    </source>
</evidence>
<protein>
    <submittedName>
        <fullName evidence="6">Prepilin-type N-terminal cleavage/methylation domain-containing protein</fullName>
    </submittedName>
</protein>
<sequence>MKTWQSGLTLIEILVALAIFTVVAAAVLAMFPTIFKVNGQTRADQAVTIGAKQFMEQARAAMDTQAEYDAVTAASGLPAAPAANTVNNYNCVRTLNAQPDTTLAAGLIKRVTLTCTHSSFAQQVFTLDLGRPL</sequence>
<comment type="caution">
    <text evidence="6">The sequence shown here is derived from an EMBL/GenBank/DDBJ whole genome shotgun (WGS) entry which is preliminary data.</text>
</comment>
<keyword evidence="3" id="KW-0574">Periplasm</keyword>
<keyword evidence="7" id="KW-1185">Reference proteome</keyword>
<keyword evidence="4" id="KW-0998">Cell outer membrane</keyword>
<accession>A0ABT9MCQ4</accession>
<evidence type="ECO:0000256" key="1">
    <source>
        <dbReference type="ARBA" id="ARBA00004203"/>
    </source>
</evidence>
<keyword evidence="5" id="KW-0812">Transmembrane</keyword>
<evidence type="ECO:0000313" key="7">
    <source>
        <dbReference type="Proteomes" id="UP001232163"/>
    </source>
</evidence>
<name>A0ABT9MCQ4_9DEIO</name>
<keyword evidence="5" id="KW-0472">Membrane</keyword>
<evidence type="ECO:0000256" key="3">
    <source>
        <dbReference type="ARBA" id="ARBA00022764"/>
    </source>
</evidence>
<dbReference type="Pfam" id="PF07963">
    <property type="entry name" value="N_methyl"/>
    <property type="match status" value="1"/>
</dbReference>
<evidence type="ECO:0000256" key="4">
    <source>
        <dbReference type="ARBA" id="ARBA00023237"/>
    </source>
</evidence>
<comment type="subcellular location">
    <subcellularLocation>
        <location evidence="1">Cell outer membrane</location>
        <topology evidence="1">Single-pass membrane protein</topology>
    </subcellularLocation>
    <subcellularLocation>
        <location evidence="2">Periplasm</location>
    </subcellularLocation>
</comment>
<organism evidence="6 7">
    <name type="scientific">Deinococcus enclensis</name>
    <dbReference type="NCBI Taxonomy" id="1049582"/>
    <lineage>
        <taxon>Bacteria</taxon>
        <taxon>Thermotogati</taxon>
        <taxon>Deinococcota</taxon>
        <taxon>Deinococci</taxon>
        <taxon>Deinococcales</taxon>
        <taxon>Deinococcaceae</taxon>
        <taxon>Deinococcus</taxon>
    </lineage>
</organism>
<dbReference type="RefSeq" id="WP_307465746.1">
    <property type="nucleotide sequence ID" value="NZ_JAURUR010000004.1"/>
</dbReference>
<dbReference type="EMBL" id="JAURUR010000004">
    <property type="protein sequence ID" value="MDP9764286.1"/>
    <property type="molecule type" value="Genomic_DNA"/>
</dbReference>
<dbReference type="PROSITE" id="PS00409">
    <property type="entry name" value="PROKAR_NTER_METHYL"/>
    <property type="match status" value="1"/>
</dbReference>
<feature type="transmembrane region" description="Helical" evidence="5">
    <location>
        <begin position="13"/>
        <end position="35"/>
    </location>
</feature>
<proteinExistence type="predicted"/>
<dbReference type="NCBIfam" id="TIGR02532">
    <property type="entry name" value="IV_pilin_GFxxxE"/>
    <property type="match status" value="1"/>
</dbReference>
<dbReference type="Proteomes" id="UP001232163">
    <property type="component" value="Unassembled WGS sequence"/>
</dbReference>
<keyword evidence="5" id="KW-1133">Transmembrane helix</keyword>
<evidence type="ECO:0000256" key="2">
    <source>
        <dbReference type="ARBA" id="ARBA00004418"/>
    </source>
</evidence>